<comment type="similarity">
    <text evidence="1 7">Belongs to the BZR/LAT61 family.</text>
</comment>
<gene>
    <name evidence="10" type="ORF">CB5_LOCUS11358</name>
</gene>
<keyword evidence="5 7" id="KW-0238">DNA-binding</keyword>
<evidence type="ECO:0000256" key="6">
    <source>
        <dbReference type="ARBA" id="ARBA00023163"/>
    </source>
</evidence>
<dbReference type="AlphaFoldDB" id="A0A6V7PB96"/>
<evidence type="ECO:0000256" key="4">
    <source>
        <dbReference type="ARBA" id="ARBA00023015"/>
    </source>
</evidence>
<dbReference type="GO" id="GO:0005634">
    <property type="term" value="C:nucleus"/>
    <property type="evidence" value="ECO:0007669"/>
    <property type="project" value="UniProtKB-SubCell"/>
</dbReference>
<dbReference type="GO" id="GO:0003677">
    <property type="term" value="F:DNA binding"/>
    <property type="evidence" value="ECO:0007669"/>
    <property type="project" value="UniProtKB-UniRule"/>
</dbReference>
<keyword evidence="2" id="KW-0341">Growth regulation</keyword>
<comment type="subcellular location">
    <subcellularLocation>
        <location evidence="7">Nucleus</location>
    </subcellularLocation>
</comment>
<proteinExistence type="inferred from homology"/>
<dbReference type="PANTHER" id="PTHR31506">
    <property type="entry name" value="BES1/BZR1 HOMOLOG PROTEIN 3-RELATED"/>
    <property type="match status" value="1"/>
</dbReference>
<evidence type="ECO:0000256" key="1">
    <source>
        <dbReference type="ARBA" id="ARBA00005909"/>
    </source>
</evidence>
<dbReference type="EMBL" id="LR862147">
    <property type="protein sequence ID" value="CAD1828147.1"/>
    <property type="molecule type" value="Genomic_DNA"/>
</dbReference>
<feature type="region of interest" description="Disordered" evidence="8">
    <location>
        <begin position="1"/>
        <end position="38"/>
    </location>
</feature>
<accession>A0A6V7PB96</accession>
<feature type="compositionally biased region" description="Basic and acidic residues" evidence="8">
    <location>
        <begin position="21"/>
        <end position="38"/>
    </location>
</feature>
<dbReference type="GO" id="GO:0003700">
    <property type="term" value="F:DNA-binding transcription factor activity"/>
    <property type="evidence" value="ECO:0007669"/>
    <property type="project" value="UniProtKB-UniRule"/>
</dbReference>
<evidence type="ECO:0000256" key="7">
    <source>
        <dbReference type="RuleBase" id="RU369040"/>
    </source>
</evidence>
<dbReference type="InterPro" id="IPR033264">
    <property type="entry name" value="BZR"/>
</dbReference>
<evidence type="ECO:0000256" key="5">
    <source>
        <dbReference type="ARBA" id="ARBA00023125"/>
    </source>
</evidence>
<dbReference type="GO" id="GO:0006351">
    <property type="term" value="P:DNA-templated transcription"/>
    <property type="evidence" value="ECO:0007669"/>
    <property type="project" value="InterPro"/>
</dbReference>
<keyword evidence="6 7" id="KW-0804">Transcription</keyword>
<dbReference type="GO" id="GO:0009742">
    <property type="term" value="P:brassinosteroid mediated signaling pathway"/>
    <property type="evidence" value="ECO:0007669"/>
    <property type="project" value="UniProtKB-UniRule"/>
</dbReference>
<evidence type="ECO:0000313" key="10">
    <source>
        <dbReference type="EMBL" id="CAD1828147.1"/>
    </source>
</evidence>
<evidence type="ECO:0000256" key="2">
    <source>
        <dbReference type="ARBA" id="ARBA00022604"/>
    </source>
</evidence>
<dbReference type="PANTHER" id="PTHR31506:SF4">
    <property type="entry name" value="BES1_BZR1 PLANT TRANSCRIPTION FACTOR N-TERMINAL DOMAIN-CONTAINING PROTEIN"/>
    <property type="match status" value="1"/>
</dbReference>
<dbReference type="Pfam" id="PF05687">
    <property type="entry name" value="BES1_N"/>
    <property type="match status" value="1"/>
</dbReference>
<evidence type="ECO:0000256" key="8">
    <source>
        <dbReference type="SAM" id="MobiDB-lite"/>
    </source>
</evidence>
<sequence length="184" mass="20066">MMCGEGGGGGGGGGGGENAGDAERERRRGRVVQERERERERTRLRERRRRAITARILEGLRRHGGYRLPPRADINDVLRALANEAGWIVLSDGTTYRSLPHHLQCTTVPSSDRTSDLYPYLLSLTPRVVHPFDAELLRRRSATSGHVIGGGAAPLLRPADPATVGPPRTGEAAPMPTWRPTCSC</sequence>
<keyword evidence="3 7" id="KW-1070">Brassinosteroid signaling pathway</keyword>
<comment type="function">
    <text evidence="7">Functions in brassinosteroid signaling. May function as transcriptional repressor.</text>
</comment>
<dbReference type="InterPro" id="IPR008540">
    <property type="entry name" value="BES1_N"/>
</dbReference>
<evidence type="ECO:0000259" key="9">
    <source>
        <dbReference type="Pfam" id="PF05687"/>
    </source>
</evidence>
<reference evidence="10" key="1">
    <citation type="submission" date="2020-07" db="EMBL/GenBank/DDBJ databases">
        <authorList>
            <person name="Lin J."/>
        </authorList>
    </citation>
    <scope>NUCLEOTIDE SEQUENCE</scope>
</reference>
<name>A0A6V7PB96_ANACO</name>
<feature type="domain" description="BES1/BZR1 plant transcription factor N-terminal" evidence="9">
    <location>
        <begin position="33"/>
        <end position="115"/>
    </location>
</feature>
<protein>
    <recommendedName>
        <fullName evidence="7">Protein BZR1 homolog</fullName>
    </recommendedName>
    <alternativeName>
        <fullName evidence="7">Protein BRASSINAZOLE-RESISTANT 1 homolog</fullName>
    </alternativeName>
</protein>
<organism evidence="10">
    <name type="scientific">Ananas comosus var. bracteatus</name>
    <name type="common">red pineapple</name>
    <dbReference type="NCBI Taxonomy" id="296719"/>
    <lineage>
        <taxon>Eukaryota</taxon>
        <taxon>Viridiplantae</taxon>
        <taxon>Streptophyta</taxon>
        <taxon>Embryophyta</taxon>
        <taxon>Tracheophyta</taxon>
        <taxon>Spermatophyta</taxon>
        <taxon>Magnoliopsida</taxon>
        <taxon>Liliopsida</taxon>
        <taxon>Poales</taxon>
        <taxon>Bromeliaceae</taxon>
        <taxon>Bromelioideae</taxon>
        <taxon>Ananas</taxon>
    </lineage>
</organism>
<evidence type="ECO:0000256" key="3">
    <source>
        <dbReference type="ARBA" id="ARBA00022626"/>
    </source>
</evidence>
<keyword evidence="4 7" id="KW-0805">Transcription regulation</keyword>
<feature type="compositionally biased region" description="Gly residues" evidence="8">
    <location>
        <begin position="1"/>
        <end position="18"/>
    </location>
</feature>